<name>A0ABZ3GD86_ACHDE</name>
<evidence type="ECO:0000313" key="2">
    <source>
        <dbReference type="Proteomes" id="UP001446337"/>
    </source>
</evidence>
<dbReference type="NCBIfam" id="NF033727">
    <property type="entry name" value="chaperon_ArsD"/>
    <property type="match status" value="1"/>
</dbReference>
<organism evidence="1 2">
    <name type="scientific">Achromobacter denitrificans</name>
    <name type="common">Alcaligenes denitrificans</name>
    <dbReference type="NCBI Taxonomy" id="32002"/>
    <lineage>
        <taxon>Bacteria</taxon>
        <taxon>Pseudomonadati</taxon>
        <taxon>Pseudomonadota</taxon>
        <taxon>Betaproteobacteria</taxon>
        <taxon>Burkholderiales</taxon>
        <taxon>Alcaligenaceae</taxon>
        <taxon>Achromobacter</taxon>
    </lineage>
</organism>
<reference evidence="1 2" key="1">
    <citation type="submission" date="2024-05" db="EMBL/GenBank/DDBJ databases">
        <title>Achromobacter denitrificans. BP1, complete genome.</title>
        <authorList>
            <person name="Zhang B."/>
        </authorList>
    </citation>
    <scope>NUCLEOTIDE SEQUENCE [LARGE SCALE GENOMIC DNA]</scope>
    <source>
        <strain evidence="1 2">BP1</strain>
    </source>
</reference>
<dbReference type="InterPro" id="IPR010712">
    <property type="entry name" value="Arsenical-R_ArsD"/>
</dbReference>
<dbReference type="Gene3D" id="3.40.30.10">
    <property type="entry name" value="Glutaredoxin"/>
    <property type="match status" value="1"/>
</dbReference>
<gene>
    <name evidence="1" type="primary">arsD</name>
    <name evidence="1" type="ORF">AAIK43_29400</name>
</gene>
<sequence>MKTIRIFDPALCCSTGVCGTDIDQALVTCAADIDWAKRQGARIERLNLAQQPLEFAQNPVVSAFLARAGADSLPLTLIDDEIALAGRYPTRNELSLWAGINGEPSSNGQSACCSGNRSC</sequence>
<keyword evidence="2" id="KW-1185">Reference proteome</keyword>
<dbReference type="RefSeq" id="WP_088142131.1">
    <property type="nucleotide sequence ID" value="NZ_CP154792.1"/>
</dbReference>
<protein>
    <submittedName>
        <fullName evidence="1">Arsenite efflux transporter metallochaperone ArsD</fullName>
    </submittedName>
</protein>
<accession>A0ABZ3GD86</accession>
<evidence type="ECO:0000313" key="1">
    <source>
        <dbReference type="EMBL" id="XAN19916.1"/>
    </source>
</evidence>
<dbReference type="EMBL" id="CP154792">
    <property type="protein sequence ID" value="XAN19916.1"/>
    <property type="molecule type" value="Genomic_DNA"/>
</dbReference>
<proteinExistence type="predicted"/>
<dbReference type="Proteomes" id="UP001446337">
    <property type="component" value="Chromosome"/>
</dbReference>
<dbReference type="Pfam" id="PF06953">
    <property type="entry name" value="ArsD"/>
    <property type="match status" value="1"/>
</dbReference>